<name>A0A9W4WT37_9GLOM</name>
<dbReference type="EMBL" id="CAMKVN010000654">
    <property type="protein sequence ID" value="CAI2170078.1"/>
    <property type="molecule type" value="Genomic_DNA"/>
</dbReference>
<dbReference type="AlphaFoldDB" id="A0A9W4WT37"/>
<dbReference type="PIRSF" id="PIRSF039110">
    <property type="entry name" value="IPP_transferase"/>
    <property type="match status" value="1"/>
</dbReference>
<accession>A0A9W4WT37</accession>
<dbReference type="GO" id="GO:0006400">
    <property type="term" value="P:tRNA modification"/>
    <property type="evidence" value="ECO:0007669"/>
    <property type="project" value="TreeGrafter"/>
</dbReference>
<comment type="catalytic activity">
    <reaction evidence="5 6">
        <text>adenosine(37) in tRNA + dimethylallyl diphosphate = N(6)-dimethylallyladenosine(37) in tRNA + diphosphate</text>
        <dbReference type="Rhea" id="RHEA:26482"/>
        <dbReference type="Rhea" id="RHEA-COMP:10162"/>
        <dbReference type="Rhea" id="RHEA-COMP:10375"/>
        <dbReference type="ChEBI" id="CHEBI:33019"/>
        <dbReference type="ChEBI" id="CHEBI:57623"/>
        <dbReference type="ChEBI" id="CHEBI:74411"/>
        <dbReference type="ChEBI" id="CHEBI:74415"/>
        <dbReference type="EC" id="2.5.1.75"/>
    </reaction>
</comment>
<evidence type="ECO:0000256" key="2">
    <source>
        <dbReference type="ARBA" id="ARBA00022679"/>
    </source>
</evidence>
<gene>
    <name evidence="8" type="ORF">FWILDA_LOCUS4401</name>
</gene>
<dbReference type="Gene3D" id="3.30.160.60">
    <property type="entry name" value="Classic Zinc Finger"/>
    <property type="match status" value="1"/>
</dbReference>
<evidence type="ECO:0000256" key="6">
    <source>
        <dbReference type="RuleBase" id="RU003783"/>
    </source>
</evidence>
<evidence type="ECO:0000256" key="5">
    <source>
        <dbReference type="PIRNR" id="PIRNR039110"/>
    </source>
</evidence>
<evidence type="ECO:0000313" key="9">
    <source>
        <dbReference type="Proteomes" id="UP001153678"/>
    </source>
</evidence>
<dbReference type="GO" id="GO:0005524">
    <property type="term" value="F:ATP binding"/>
    <property type="evidence" value="ECO:0007669"/>
    <property type="project" value="UniProtKB-UniRule"/>
</dbReference>
<dbReference type="HAMAP" id="MF_00185">
    <property type="entry name" value="IPP_trans"/>
    <property type="match status" value="1"/>
</dbReference>
<keyword evidence="3 5" id="KW-0547">Nucleotide-binding</keyword>
<comment type="function">
    <text evidence="5">Catalyzes the transfer of a dimethylallyl group onto the adenine at position 37.</text>
</comment>
<dbReference type="InterPro" id="IPR027417">
    <property type="entry name" value="P-loop_NTPase"/>
</dbReference>
<comment type="caution">
    <text evidence="8">The sequence shown here is derived from an EMBL/GenBank/DDBJ whole genome shotgun (WGS) entry which is preliminary data.</text>
</comment>
<comment type="similarity">
    <text evidence="1 5 7">Belongs to the IPP transferase family.</text>
</comment>
<dbReference type="Gene3D" id="1.10.20.140">
    <property type="match status" value="1"/>
</dbReference>
<dbReference type="EC" id="2.5.1.75" evidence="5 6"/>
<dbReference type="PANTHER" id="PTHR11088">
    <property type="entry name" value="TRNA DIMETHYLALLYLTRANSFERASE"/>
    <property type="match status" value="1"/>
</dbReference>
<keyword evidence="4 5" id="KW-0067">ATP-binding</keyword>
<dbReference type="PANTHER" id="PTHR11088:SF89">
    <property type="entry name" value="TRNA DIMETHYLALLYLTRANSFERASE"/>
    <property type="match status" value="1"/>
</dbReference>
<evidence type="ECO:0000256" key="7">
    <source>
        <dbReference type="RuleBase" id="RU003785"/>
    </source>
</evidence>
<dbReference type="GO" id="GO:0005739">
    <property type="term" value="C:mitochondrion"/>
    <property type="evidence" value="ECO:0007669"/>
    <property type="project" value="TreeGrafter"/>
</dbReference>
<evidence type="ECO:0000256" key="1">
    <source>
        <dbReference type="ARBA" id="ARBA00005842"/>
    </source>
</evidence>
<dbReference type="GO" id="GO:0052381">
    <property type="term" value="F:tRNA dimethylallyltransferase activity"/>
    <property type="evidence" value="ECO:0007669"/>
    <property type="project" value="UniProtKB-UniRule"/>
</dbReference>
<dbReference type="Proteomes" id="UP001153678">
    <property type="component" value="Unassembled WGS sequence"/>
</dbReference>
<evidence type="ECO:0000256" key="3">
    <source>
        <dbReference type="ARBA" id="ARBA00022741"/>
    </source>
</evidence>
<keyword evidence="2 5" id="KW-0808">Transferase</keyword>
<keyword evidence="9" id="KW-1185">Reference proteome</keyword>
<dbReference type="InterPro" id="IPR030666">
    <property type="entry name" value="IPP_transferase_euk"/>
</dbReference>
<evidence type="ECO:0000313" key="8">
    <source>
        <dbReference type="EMBL" id="CAI2170078.1"/>
    </source>
</evidence>
<evidence type="ECO:0000256" key="4">
    <source>
        <dbReference type="ARBA" id="ARBA00022840"/>
    </source>
</evidence>
<keyword evidence="5 6" id="KW-0819">tRNA processing</keyword>
<dbReference type="Pfam" id="PF01715">
    <property type="entry name" value="IPPT"/>
    <property type="match status" value="1"/>
</dbReference>
<dbReference type="InterPro" id="IPR039657">
    <property type="entry name" value="Dimethylallyltransferase"/>
</dbReference>
<dbReference type="Gene3D" id="3.40.50.300">
    <property type="entry name" value="P-loop containing nucleotide triphosphate hydrolases"/>
    <property type="match status" value="1"/>
</dbReference>
<dbReference type="NCBIfam" id="TIGR00174">
    <property type="entry name" value="miaA"/>
    <property type="match status" value="1"/>
</dbReference>
<protein>
    <recommendedName>
        <fullName evidence="5 6">tRNA dimethylallyltransferase</fullName>
        <ecNumber evidence="5 6">2.5.1.75</ecNumber>
    </recommendedName>
</protein>
<keyword evidence="5" id="KW-0963">Cytoplasm</keyword>
<reference evidence="8" key="1">
    <citation type="submission" date="2022-08" db="EMBL/GenBank/DDBJ databases">
        <authorList>
            <person name="Kallberg Y."/>
            <person name="Tangrot J."/>
            <person name="Rosling A."/>
        </authorList>
    </citation>
    <scope>NUCLEOTIDE SEQUENCE</scope>
    <source>
        <strain evidence="8">Wild A</strain>
    </source>
</reference>
<dbReference type="OrthoDB" id="775260at2759"/>
<dbReference type="InterPro" id="IPR018022">
    <property type="entry name" value="IPT"/>
</dbReference>
<sequence>MQKGVIAIIGTTGVGKSDLGIQLAKTLQGEIINGDSMQVYKGLDIITNKIPLNEQEGIPHHLMDFLDPHQEYQVTDFTKDALRIIKEIHNRQRIPIIVGGTNYYIQSLLWKDSLIEGDSFNTNDKKSDVDEEILDAKPEVVYKRLQEVDPVMASKWHCNDTRRVRRSLQIYMETGKPHSEWIKEQNDPKEKASSLRFSRTCIFWLYSDLEVLDHRLNSRIDRMIKSGLFEEINYLRNSVKTGKIQTPLGNKEDFTRGIWQAIGYKEFEQYLTAVEGSNDAPYLNTLKTQGIESMKVATHRYARTQIRWIRNKLLYKCQQESLNNRNEQHSGNIRIYLLDATSLETWNQEVRDKAIAVAKEFLENGIGPNPTSINSRAKDLLKSKKDMNDLEILNNWTKYHCNICTIFNDNIPVIINGNYEWNQHLKSRKHKSKLKLKKQFDENYNGQFPPWFNKKKII</sequence>
<organism evidence="8 9">
    <name type="scientific">Funneliformis geosporum</name>
    <dbReference type="NCBI Taxonomy" id="1117311"/>
    <lineage>
        <taxon>Eukaryota</taxon>
        <taxon>Fungi</taxon>
        <taxon>Fungi incertae sedis</taxon>
        <taxon>Mucoromycota</taxon>
        <taxon>Glomeromycotina</taxon>
        <taxon>Glomeromycetes</taxon>
        <taxon>Glomerales</taxon>
        <taxon>Glomeraceae</taxon>
        <taxon>Funneliformis</taxon>
    </lineage>
</organism>
<proteinExistence type="inferred from homology"/>
<dbReference type="SUPFAM" id="SSF52540">
    <property type="entry name" value="P-loop containing nucleoside triphosphate hydrolases"/>
    <property type="match status" value="2"/>
</dbReference>